<dbReference type="PANTHER" id="PTHR21013">
    <property type="entry name" value="ATP SYNTHASE MITOCHONDRIAL F1 COMPLEX ASSEMBLY FACTOR 2/ATP12 PROTEIN, MITOCHONDRIAL PRECURSOR"/>
    <property type="match status" value="1"/>
</dbReference>
<protein>
    <recommendedName>
        <fullName evidence="6">ATPase</fullName>
    </recommendedName>
</protein>
<keyword evidence="5" id="KW-1185">Reference proteome</keyword>
<dbReference type="Proteomes" id="UP000325122">
    <property type="component" value="Unassembled WGS sequence"/>
</dbReference>
<dbReference type="Pfam" id="PF07542">
    <property type="entry name" value="ATP12"/>
    <property type="match status" value="1"/>
</dbReference>
<keyword evidence="2" id="KW-0809">Transit peptide</keyword>
<name>A0A5M6ZI28_9PROT</name>
<accession>A0A5M6ZI28</accession>
<evidence type="ECO:0000313" key="4">
    <source>
        <dbReference type="EMBL" id="KAA5804482.1"/>
    </source>
</evidence>
<dbReference type="Gene3D" id="3.30.2180.10">
    <property type="entry name" value="ATP12-like"/>
    <property type="match status" value="1"/>
</dbReference>
<dbReference type="InterPro" id="IPR023335">
    <property type="entry name" value="ATP12_ortho_dom_sf"/>
</dbReference>
<evidence type="ECO:0000256" key="3">
    <source>
        <dbReference type="ARBA" id="ARBA00023186"/>
    </source>
</evidence>
<proteinExistence type="inferred from homology"/>
<evidence type="ECO:0000313" key="5">
    <source>
        <dbReference type="Proteomes" id="UP000325122"/>
    </source>
</evidence>
<dbReference type="InterPro" id="IPR042272">
    <property type="entry name" value="ATP12_ATP_synth-F1-assembly_N"/>
</dbReference>
<reference evidence="4 5" key="1">
    <citation type="submission" date="2019-09" db="EMBL/GenBank/DDBJ databases">
        <authorList>
            <person name="Kevbrin V."/>
            <person name="Grouzdev D.S."/>
        </authorList>
    </citation>
    <scope>NUCLEOTIDE SEQUENCE [LARGE SCALE GENOMIC DNA]</scope>
    <source>
        <strain evidence="4 5">G-192</strain>
    </source>
</reference>
<sequence>MSMSKAKAENRPLPRRFYAEVNAAPGAEGWRVLLDGRQVRTPAKSVLALPGETLARAVAAEWAAQGEHINPFTMPVTRLCHVALDRMGAVRAEAAAEVAKFARTDLLSHRADDAELAARQAAAWDPWLDWSAKALDAPLKAAASITALAQPETSIAALERRALALDDVRLTGLVSAAPLLGSAVLAFALLEGEDTGEVLFTAARLEELWQAERWGEDAEAAEARANARRDLLGCETLFRALDTDTV</sequence>
<dbReference type="Gene3D" id="1.10.3580.10">
    <property type="entry name" value="ATP12 ATPase"/>
    <property type="match status" value="1"/>
</dbReference>
<evidence type="ECO:0000256" key="2">
    <source>
        <dbReference type="ARBA" id="ARBA00022946"/>
    </source>
</evidence>
<evidence type="ECO:0000256" key="1">
    <source>
        <dbReference type="ARBA" id="ARBA00008231"/>
    </source>
</evidence>
<keyword evidence="3" id="KW-0143">Chaperone</keyword>
<comment type="similarity">
    <text evidence="1">Belongs to the ATP12 family.</text>
</comment>
<dbReference type="InterPro" id="IPR011419">
    <property type="entry name" value="ATP12_ATP_synth-F1-assembly"/>
</dbReference>
<comment type="caution">
    <text evidence="4">The sequence shown here is derived from an EMBL/GenBank/DDBJ whole genome shotgun (WGS) entry which is preliminary data.</text>
</comment>
<dbReference type="SUPFAM" id="SSF160909">
    <property type="entry name" value="ATP12-like"/>
    <property type="match status" value="1"/>
</dbReference>
<dbReference type="PANTHER" id="PTHR21013:SF10">
    <property type="entry name" value="ATP SYNTHASE MITOCHONDRIAL F1 COMPLEX ASSEMBLY FACTOR 2"/>
    <property type="match status" value="1"/>
</dbReference>
<evidence type="ECO:0008006" key="6">
    <source>
        <dbReference type="Google" id="ProtNLM"/>
    </source>
</evidence>
<organism evidence="4 5">
    <name type="scientific">Alkalicaulis satelles</name>
    <dbReference type="NCBI Taxonomy" id="2609175"/>
    <lineage>
        <taxon>Bacteria</taxon>
        <taxon>Pseudomonadati</taxon>
        <taxon>Pseudomonadota</taxon>
        <taxon>Alphaproteobacteria</taxon>
        <taxon>Maricaulales</taxon>
        <taxon>Maricaulaceae</taxon>
        <taxon>Alkalicaulis</taxon>
    </lineage>
</organism>
<dbReference type="GO" id="GO:0043461">
    <property type="term" value="P:proton-transporting ATP synthase complex assembly"/>
    <property type="evidence" value="ECO:0007669"/>
    <property type="project" value="InterPro"/>
</dbReference>
<dbReference type="EMBL" id="VWOJ01000001">
    <property type="protein sequence ID" value="KAA5804482.1"/>
    <property type="molecule type" value="Genomic_DNA"/>
</dbReference>
<dbReference type="AlphaFoldDB" id="A0A5M6ZI28"/>
<gene>
    <name evidence="4" type="ORF">F1654_00255</name>
</gene>
<dbReference type="RefSeq" id="WP_150021513.1">
    <property type="nucleotide sequence ID" value="NZ_VWOJ01000001.1"/>
</dbReference>